<gene>
    <name evidence="1" type="ORF">pdam_00022404</name>
</gene>
<accession>A0A3M6UGH9</accession>
<sequence length="86" mass="10035">MAIDILKMFIHNHNVTFKLEFKKWWKGNQLKTHEIEYLIYQPGSISSSMIEDASLTRRIALSISLRSLSDDLEAGLTMAFFEWLTL</sequence>
<protein>
    <submittedName>
        <fullName evidence="1">Uncharacterized protein</fullName>
    </submittedName>
</protein>
<dbReference type="AlphaFoldDB" id="A0A3M6UGH9"/>
<dbReference type="Proteomes" id="UP000275408">
    <property type="component" value="Unassembled WGS sequence"/>
</dbReference>
<evidence type="ECO:0000313" key="2">
    <source>
        <dbReference type="Proteomes" id="UP000275408"/>
    </source>
</evidence>
<evidence type="ECO:0000313" key="1">
    <source>
        <dbReference type="EMBL" id="RMX52736.1"/>
    </source>
</evidence>
<comment type="caution">
    <text evidence="1">The sequence shown here is derived from an EMBL/GenBank/DDBJ whole genome shotgun (WGS) entry which is preliminary data.</text>
</comment>
<dbReference type="EMBL" id="RCHS01001584">
    <property type="protein sequence ID" value="RMX52736.1"/>
    <property type="molecule type" value="Genomic_DNA"/>
</dbReference>
<reference evidence="1 2" key="1">
    <citation type="journal article" date="2018" name="Sci. Rep.">
        <title>Comparative analysis of the Pocillopora damicornis genome highlights role of immune system in coral evolution.</title>
        <authorList>
            <person name="Cunning R."/>
            <person name="Bay R.A."/>
            <person name="Gillette P."/>
            <person name="Baker A.C."/>
            <person name="Traylor-Knowles N."/>
        </authorList>
    </citation>
    <scope>NUCLEOTIDE SEQUENCE [LARGE SCALE GENOMIC DNA]</scope>
    <source>
        <strain evidence="1">RSMAS</strain>
        <tissue evidence="1">Whole animal</tissue>
    </source>
</reference>
<proteinExistence type="predicted"/>
<name>A0A3M6UGH9_POCDA</name>
<keyword evidence="2" id="KW-1185">Reference proteome</keyword>
<organism evidence="1 2">
    <name type="scientific">Pocillopora damicornis</name>
    <name type="common">Cauliflower coral</name>
    <name type="synonym">Millepora damicornis</name>
    <dbReference type="NCBI Taxonomy" id="46731"/>
    <lineage>
        <taxon>Eukaryota</taxon>
        <taxon>Metazoa</taxon>
        <taxon>Cnidaria</taxon>
        <taxon>Anthozoa</taxon>
        <taxon>Hexacorallia</taxon>
        <taxon>Scleractinia</taxon>
        <taxon>Astrocoeniina</taxon>
        <taxon>Pocilloporidae</taxon>
        <taxon>Pocillopora</taxon>
    </lineage>
</organism>